<sequence>MADSETHFSGLPVPLEARQPRPSLLRNQTRADFVSQLLAGREKLPPQRERRRGSSEGAIGAYSAGAKVAIKRMPLGYRTTIVA</sequence>
<evidence type="ECO:0000313" key="2">
    <source>
        <dbReference type="EMBL" id="WEK04469.1"/>
    </source>
</evidence>
<evidence type="ECO:0000313" key="3">
    <source>
        <dbReference type="Proteomes" id="UP001217476"/>
    </source>
</evidence>
<dbReference type="EMBL" id="CP119312">
    <property type="protein sequence ID" value="WEK04469.1"/>
    <property type="molecule type" value="Genomic_DNA"/>
</dbReference>
<feature type="region of interest" description="Disordered" evidence="1">
    <location>
        <begin position="1"/>
        <end position="23"/>
    </location>
</feature>
<feature type="region of interest" description="Disordered" evidence="1">
    <location>
        <begin position="39"/>
        <end position="58"/>
    </location>
</feature>
<evidence type="ECO:0000256" key="1">
    <source>
        <dbReference type="SAM" id="MobiDB-lite"/>
    </source>
</evidence>
<reference evidence="2" key="1">
    <citation type="submission" date="2023-03" db="EMBL/GenBank/DDBJ databases">
        <title>Andean soil-derived lignocellulolytic bacterial consortium as a source of novel taxa and putative plastic-active enzymes.</title>
        <authorList>
            <person name="Diaz-Garcia L."/>
            <person name="Chuvochina M."/>
            <person name="Feuerriegel G."/>
            <person name="Bunk B."/>
            <person name="Sproer C."/>
            <person name="Streit W.R."/>
            <person name="Rodriguez L.M."/>
            <person name="Overmann J."/>
            <person name="Jimenez D.J."/>
        </authorList>
    </citation>
    <scope>NUCLEOTIDE SEQUENCE</scope>
    <source>
        <strain evidence="2">MAG 4196</strain>
    </source>
</reference>
<protein>
    <submittedName>
        <fullName evidence="2">Uncharacterized protein</fullName>
    </submittedName>
</protein>
<accession>A0AAJ5VTE5</accession>
<dbReference type="Proteomes" id="UP001217476">
    <property type="component" value="Chromosome"/>
</dbReference>
<organism evidence="2 3">
    <name type="scientific">Candidatus Devosia phytovorans</name>
    <dbReference type="NCBI Taxonomy" id="3121372"/>
    <lineage>
        <taxon>Bacteria</taxon>
        <taxon>Pseudomonadati</taxon>
        <taxon>Pseudomonadota</taxon>
        <taxon>Alphaproteobacteria</taxon>
        <taxon>Hyphomicrobiales</taxon>
        <taxon>Devosiaceae</taxon>
        <taxon>Devosia</taxon>
    </lineage>
</organism>
<gene>
    <name evidence="2" type="ORF">P0Y65_20210</name>
</gene>
<name>A0AAJ5VTE5_9HYPH</name>
<dbReference type="AlphaFoldDB" id="A0AAJ5VTE5"/>
<feature type="compositionally biased region" description="Basic and acidic residues" evidence="1">
    <location>
        <begin position="40"/>
        <end position="54"/>
    </location>
</feature>
<proteinExistence type="predicted"/>